<dbReference type="EMBL" id="QAOG01000004">
    <property type="protein sequence ID" value="PTQ59984.1"/>
    <property type="molecule type" value="Genomic_DNA"/>
</dbReference>
<feature type="transmembrane region" description="Helical" evidence="1">
    <location>
        <begin position="6"/>
        <end position="26"/>
    </location>
</feature>
<dbReference type="Proteomes" id="UP000244189">
    <property type="component" value="Unassembled WGS sequence"/>
</dbReference>
<keyword evidence="4" id="KW-1185">Reference proteome</keyword>
<name>A0A2T5GL05_9SPHN</name>
<dbReference type="EMBL" id="CABVLI010000048">
    <property type="protein sequence ID" value="VVT31134.1"/>
    <property type="molecule type" value="Genomic_DNA"/>
</dbReference>
<evidence type="ECO:0000313" key="5">
    <source>
        <dbReference type="Proteomes" id="UP000326857"/>
    </source>
</evidence>
<accession>A0A2T5GL05</accession>
<gene>
    <name evidence="2" type="ORF">C8J26_2843</name>
    <name evidence="3" type="ORF">SPHINGO391_520116</name>
</gene>
<dbReference type="RefSeq" id="WP_156359463.1">
    <property type="nucleotide sequence ID" value="NZ_JAPZPS010000011.1"/>
</dbReference>
<evidence type="ECO:0000313" key="2">
    <source>
        <dbReference type="EMBL" id="PTQ59984.1"/>
    </source>
</evidence>
<keyword evidence="1" id="KW-0812">Transmembrane</keyword>
<keyword evidence="1" id="KW-0472">Membrane</keyword>
<organism evidence="2 4">
    <name type="scientific">Sphingomonas aurantiaca</name>
    <dbReference type="NCBI Taxonomy" id="185949"/>
    <lineage>
        <taxon>Bacteria</taxon>
        <taxon>Pseudomonadati</taxon>
        <taxon>Pseudomonadota</taxon>
        <taxon>Alphaproteobacteria</taxon>
        <taxon>Sphingomonadales</taxon>
        <taxon>Sphingomonadaceae</taxon>
        <taxon>Sphingomonas</taxon>
    </lineage>
</organism>
<dbReference type="AlphaFoldDB" id="A0A2T5GL05"/>
<sequence>MTGPTKGIVIIALAVIVMVSLNIAMWRRMRGGLAAAKAEQAANPERFDEDGSRIP</sequence>
<dbReference type="Proteomes" id="UP000326857">
    <property type="component" value="Unassembled WGS sequence"/>
</dbReference>
<protein>
    <submittedName>
        <fullName evidence="2">Uncharacterized protein</fullName>
    </submittedName>
</protein>
<accession>A0A5E8AJN9</accession>
<evidence type="ECO:0000313" key="4">
    <source>
        <dbReference type="Proteomes" id="UP000244189"/>
    </source>
</evidence>
<reference evidence="3 5" key="2">
    <citation type="submission" date="2019-09" db="EMBL/GenBank/DDBJ databases">
        <authorList>
            <person name="Dittami M. S."/>
        </authorList>
    </citation>
    <scope>NUCLEOTIDE SEQUENCE [LARGE SCALE GENOMIC DNA]</scope>
    <source>
        <strain evidence="3">SPHINGO391</strain>
    </source>
</reference>
<proteinExistence type="predicted"/>
<reference evidence="2 4" key="1">
    <citation type="submission" date="2018-04" db="EMBL/GenBank/DDBJ databases">
        <title>Genomic Encyclopedia of Type Strains, Phase III (KMG-III): the genomes of soil and plant-associated and newly described type strains.</title>
        <authorList>
            <person name="Whitman W."/>
        </authorList>
    </citation>
    <scope>NUCLEOTIDE SEQUENCE [LARGE SCALE GENOMIC DNA]</scope>
    <source>
        <strain evidence="2 4">MA101b</strain>
    </source>
</reference>
<keyword evidence="1" id="KW-1133">Transmembrane helix</keyword>
<evidence type="ECO:0000256" key="1">
    <source>
        <dbReference type="SAM" id="Phobius"/>
    </source>
</evidence>
<evidence type="ECO:0000313" key="3">
    <source>
        <dbReference type="EMBL" id="VVT31134.1"/>
    </source>
</evidence>